<organism evidence="2 3">
    <name type="scientific">Panaeolus cyanescens</name>
    <dbReference type="NCBI Taxonomy" id="181874"/>
    <lineage>
        <taxon>Eukaryota</taxon>
        <taxon>Fungi</taxon>
        <taxon>Dikarya</taxon>
        <taxon>Basidiomycota</taxon>
        <taxon>Agaricomycotina</taxon>
        <taxon>Agaricomycetes</taxon>
        <taxon>Agaricomycetidae</taxon>
        <taxon>Agaricales</taxon>
        <taxon>Agaricineae</taxon>
        <taxon>Galeropsidaceae</taxon>
        <taxon>Panaeolus</taxon>
    </lineage>
</organism>
<reference evidence="2 3" key="1">
    <citation type="journal article" date="2018" name="Evol. Lett.">
        <title>Horizontal gene cluster transfer increased hallucinogenic mushroom diversity.</title>
        <authorList>
            <person name="Reynolds H.T."/>
            <person name="Vijayakumar V."/>
            <person name="Gluck-Thaler E."/>
            <person name="Korotkin H.B."/>
            <person name="Matheny P.B."/>
            <person name="Slot J.C."/>
        </authorList>
    </citation>
    <scope>NUCLEOTIDE SEQUENCE [LARGE SCALE GENOMIC DNA]</scope>
    <source>
        <strain evidence="2 3">2629</strain>
    </source>
</reference>
<evidence type="ECO:0000256" key="1">
    <source>
        <dbReference type="SAM" id="SignalP"/>
    </source>
</evidence>
<name>A0A409YSX1_9AGAR</name>
<keyword evidence="1" id="KW-0732">Signal</keyword>
<dbReference type="Proteomes" id="UP000284842">
    <property type="component" value="Unassembled WGS sequence"/>
</dbReference>
<sequence>MLIVAHVLLVSALKFRTSITSSGPPEIFELAVKKATEQANALIDKNPLLAPLKGNKATVRLVIHPTGEVDLKNDDKGQDFTIIIVRDAELKKKVADDAKYILGRVVEAVRHGKSKTAAHQEAWDAFGPALEAEEMVRIMKFHRRATFVPRGSSSARLITRRDQSRSPRRR</sequence>
<accession>A0A409YSX1</accession>
<feature type="chain" id="PRO_5019009155" evidence="1">
    <location>
        <begin position="21"/>
        <end position="170"/>
    </location>
</feature>
<comment type="caution">
    <text evidence="2">The sequence shown here is derived from an EMBL/GenBank/DDBJ whole genome shotgun (WGS) entry which is preliminary data.</text>
</comment>
<keyword evidence="3" id="KW-1185">Reference proteome</keyword>
<protein>
    <submittedName>
        <fullName evidence="2">Uncharacterized protein</fullName>
    </submittedName>
</protein>
<dbReference type="EMBL" id="NHTK01000705">
    <property type="protein sequence ID" value="PPR06117.1"/>
    <property type="molecule type" value="Genomic_DNA"/>
</dbReference>
<proteinExistence type="predicted"/>
<dbReference type="InParanoid" id="A0A409YSX1"/>
<evidence type="ECO:0000313" key="2">
    <source>
        <dbReference type="EMBL" id="PPR06117.1"/>
    </source>
</evidence>
<gene>
    <name evidence="2" type="ORF">CVT24_004217</name>
</gene>
<feature type="signal peptide" evidence="1">
    <location>
        <begin position="1"/>
        <end position="20"/>
    </location>
</feature>
<evidence type="ECO:0000313" key="3">
    <source>
        <dbReference type="Proteomes" id="UP000284842"/>
    </source>
</evidence>
<dbReference type="AlphaFoldDB" id="A0A409YSX1"/>